<reference evidence="7 8" key="1">
    <citation type="journal article" date="2010" name="J. Bacteriol.">
        <title>Genome sequences of Pelagibaca bermudensis HTCC2601T and Maritimibacter alkaliphilus HTCC2654T, the type strains of two marine Roseobacter genera.</title>
        <authorList>
            <person name="Thrash J.C."/>
            <person name="Cho J.C."/>
            <person name="Ferriera S."/>
            <person name="Johnson J."/>
            <person name="Vergin K.L."/>
            <person name="Giovannoni S.J."/>
        </authorList>
    </citation>
    <scope>NUCLEOTIDE SEQUENCE [LARGE SCALE GENOMIC DNA]</scope>
    <source>
        <strain evidence="8">DSM 26914 / JCM 13377 / KCTC 12554 / HTCC2601</strain>
    </source>
</reference>
<name>Q0FMY1_SALBH</name>
<feature type="domain" description="PLD phosphodiesterase" evidence="6">
    <location>
        <begin position="406"/>
        <end position="433"/>
    </location>
</feature>
<dbReference type="OrthoDB" id="9814092at2"/>
<dbReference type="RefSeq" id="WP_007797520.1">
    <property type="nucleotide sequence ID" value="NZ_DS022276.1"/>
</dbReference>
<dbReference type="InterPro" id="IPR025202">
    <property type="entry name" value="PLD-like_dom"/>
</dbReference>
<dbReference type="EMBL" id="AATQ01000025">
    <property type="protein sequence ID" value="EAU45521.1"/>
    <property type="molecule type" value="Genomic_DNA"/>
</dbReference>
<dbReference type="PROSITE" id="PS50035">
    <property type="entry name" value="PLD"/>
    <property type="match status" value="2"/>
</dbReference>
<accession>Q0FMY1</accession>
<comment type="caution">
    <text evidence="7">The sequence shown here is derived from an EMBL/GenBank/DDBJ whole genome shotgun (WGS) entry which is preliminary data.</text>
</comment>
<dbReference type="GO" id="GO:0032049">
    <property type="term" value="P:cardiolipin biosynthetic process"/>
    <property type="evidence" value="ECO:0007669"/>
    <property type="project" value="UniProtKB-ARBA"/>
</dbReference>
<gene>
    <name evidence="7" type="ORF">R2601_18003</name>
</gene>
<dbReference type="PANTHER" id="PTHR21248:SF12">
    <property type="entry name" value="CARDIOLIPIN SYNTHASE C"/>
    <property type="match status" value="1"/>
</dbReference>
<dbReference type="CDD" id="cd09113">
    <property type="entry name" value="PLDc_ymdC_like_2"/>
    <property type="match status" value="1"/>
</dbReference>
<proteinExistence type="predicted"/>
<dbReference type="Pfam" id="PF13091">
    <property type="entry name" value="PLDc_2"/>
    <property type="match status" value="2"/>
</dbReference>
<dbReference type="HOGENOM" id="CLU_026287_0_0_5"/>
<dbReference type="Proteomes" id="UP000006230">
    <property type="component" value="Unassembled WGS sequence"/>
</dbReference>
<protein>
    <recommendedName>
        <fullName evidence="3">Phospholipase D</fullName>
    </recommendedName>
    <alternativeName>
        <fullName evidence="5">Choline phosphatase</fullName>
    </alternativeName>
</protein>
<feature type="domain" description="PLD phosphodiesterase" evidence="6">
    <location>
        <begin position="168"/>
        <end position="195"/>
    </location>
</feature>
<dbReference type="PANTHER" id="PTHR21248">
    <property type="entry name" value="CARDIOLIPIN SYNTHASE"/>
    <property type="match status" value="1"/>
</dbReference>
<dbReference type="GO" id="GO:0030572">
    <property type="term" value="F:phosphatidyltransferase activity"/>
    <property type="evidence" value="ECO:0007669"/>
    <property type="project" value="UniProtKB-ARBA"/>
</dbReference>
<evidence type="ECO:0000256" key="5">
    <source>
        <dbReference type="ARBA" id="ARBA00029594"/>
    </source>
</evidence>
<evidence type="ECO:0000256" key="1">
    <source>
        <dbReference type="ARBA" id="ARBA00003145"/>
    </source>
</evidence>
<dbReference type="SMART" id="SM00155">
    <property type="entry name" value="PLDc"/>
    <property type="match status" value="2"/>
</dbReference>
<dbReference type="Gene3D" id="3.30.870.10">
    <property type="entry name" value="Endonuclease Chain A"/>
    <property type="match status" value="2"/>
</dbReference>
<sequence>MRFLRFLLVLVIVLAIAIVVLRLLNPLPDLEGRSNSTHIPVSAETTLGSALMTATEAQPGKSGIWPLADGREAYAARILLARNAEQSIDMQYYIWQTDTTGWILLDEMRKAAERGVRVRLLLDDNGVPGLDAELAALNAMPNVEVRLFNPFTLRDPKLLSYVFDFPRLNRRMHNKAMIVDGAATVLGGRNIGDIYFDYGTGVHYFDADVLAAGPVVGEVSENFDAYWASRSAYPAELILPDAPDGLDSLMAHAESARSGAEAAQYDDAITDTPLVQEIEAGTLALEWGEVDFFSDDPAKGLGEATEDQLLLTRILEIADPQSSFDLVSAYFIPGDSGTEVLTGFAEAGVETRVLTNALAATDVAPVHSAYMTYRDELLDGGVTILELRPAAERKRELQLSQMIAGSASSLHAKTFTVDGERIFVGSFNFDPRSARLNTEMGLLIPSPEMAAGLAEALDDPARYYHVERGESGDLVWIETAEDGDRTVLTQEPETGWFKMLVVRFISWLPVEWML</sequence>
<dbReference type="STRING" id="314265.R2601_18003"/>
<comment type="function">
    <text evidence="1">Could be a virulence factor.</text>
</comment>
<evidence type="ECO:0000256" key="2">
    <source>
        <dbReference type="ARBA" id="ARBA00004613"/>
    </source>
</evidence>
<keyword evidence="4" id="KW-0964">Secreted</keyword>
<dbReference type="SUPFAM" id="SSF56024">
    <property type="entry name" value="Phospholipase D/nuclease"/>
    <property type="match status" value="2"/>
</dbReference>
<organism evidence="7 8">
    <name type="scientific">Salipiger bermudensis (strain DSM 26914 / JCM 13377 / KCTC 12554 / HTCC2601)</name>
    <name type="common">Pelagibaca bermudensis</name>
    <dbReference type="NCBI Taxonomy" id="314265"/>
    <lineage>
        <taxon>Bacteria</taxon>
        <taxon>Pseudomonadati</taxon>
        <taxon>Pseudomonadota</taxon>
        <taxon>Alphaproteobacteria</taxon>
        <taxon>Rhodobacterales</taxon>
        <taxon>Roseobacteraceae</taxon>
        <taxon>Salipiger</taxon>
    </lineage>
</organism>
<dbReference type="GO" id="GO:0005576">
    <property type="term" value="C:extracellular region"/>
    <property type="evidence" value="ECO:0007669"/>
    <property type="project" value="UniProtKB-SubCell"/>
</dbReference>
<comment type="subcellular location">
    <subcellularLocation>
        <location evidence="2">Secreted</location>
    </subcellularLocation>
</comment>
<dbReference type="eggNOG" id="COG1502">
    <property type="taxonomic scope" value="Bacteria"/>
</dbReference>
<dbReference type="AlphaFoldDB" id="Q0FMY1"/>
<evidence type="ECO:0000313" key="8">
    <source>
        <dbReference type="Proteomes" id="UP000006230"/>
    </source>
</evidence>
<evidence type="ECO:0000256" key="3">
    <source>
        <dbReference type="ARBA" id="ARBA00018392"/>
    </source>
</evidence>
<evidence type="ECO:0000313" key="7">
    <source>
        <dbReference type="EMBL" id="EAU45521.1"/>
    </source>
</evidence>
<dbReference type="InterPro" id="IPR001736">
    <property type="entry name" value="PLipase_D/transphosphatidylase"/>
</dbReference>
<dbReference type="CDD" id="cd09111">
    <property type="entry name" value="PLDc_ymdC_like_1"/>
    <property type="match status" value="1"/>
</dbReference>
<keyword evidence="8" id="KW-1185">Reference proteome</keyword>
<evidence type="ECO:0000256" key="4">
    <source>
        <dbReference type="ARBA" id="ARBA00022525"/>
    </source>
</evidence>
<evidence type="ECO:0000259" key="6">
    <source>
        <dbReference type="PROSITE" id="PS50035"/>
    </source>
</evidence>